<dbReference type="CDD" id="cd08946">
    <property type="entry name" value="SDR_e"/>
    <property type="match status" value="1"/>
</dbReference>
<dbReference type="PANTHER" id="PTHR43245">
    <property type="entry name" value="BIFUNCTIONAL POLYMYXIN RESISTANCE PROTEIN ARNA"/>
    <property type="match status" value="1"/>
</dbReference>
<dbReference type="RefSeq" id="WP_037241438.1">
    <property type="nucleotide sequence ID" value="NZ_BAWF01000093.1"/>
</dbReference>
<keyword evidence="3" id="KW-1185">Reference proteome</keyword>
<accession>X0Q0J1</accession>
<organism evidence="2 3">
    <name type="scientific">Rhodococcus wratislaviensis NBRC 100605</name>
    <dbReference type="NCBI Taxonomy" id="1219028"/>
    <lineage>
        <taxon>Bacteria</taxon>
        <taxon>Bacillati</taxon>
        <taxon>Actinomycetota</taxon>
        <taxon>Actinomycetes</taxon>
        <taxon>Mycobacteriales</taxon>
        <taxon>Nocardiaceae</taxon>
        <taxon>Rhodococcus</taxon>
    </lineage>
</organism>
<dbReference type="Gene3D" id="3.40.50.720">
    <property type="entry name" value="NAD(P)-binding Rossmann-like Domain"/>
    <property type="match status" value="1"/>
</dbReference>
<dbReference type="AlphaFoldDB" id="X0Q0J1"/>
<dbReference type="Proteomes" id="UP000019491">
    <property type="component" value="Unassembled WGS sequence"/>
</dbReference>
<reference evidence="2 3" key="1">
    <citation type="submission" date="2014-02" db="EMBL/GenBank/DDBJ databases">
        <title>Whole genome shotgun sequence of Rhodococcus wratislaviensis NBRC 100605.</title>
        <authorList>
            <person name="Hosoyama A."/>
            <person name="Tsuchikane K."/>
            <person name="Yoshida I."/>
            <person name="Ohji S."/>
            <person name="Ichikawa N."/>
            <person name="Yamazoe A."/>
            <person name="Fujita N."/>
        </authorList>
    </citation>
    <scope>NUCLEOTIDE SEQUENCE [LARGE SCALE GENOMIC DNA]</scope>
    <source>
        <strain evidence="2 3">NBRC 100605</strain>
    </source>
</reference>
<gene>
    <name evidence="2" type="ORF">RW1_093_00260</name>
</gene>
<dbReference type="InterPro" id="IPR001509">
    <property type="entry name" value="Epimerase_deHydtase"/>
</dbReference>
<name>X0Q0J1_RHOWR</name>
<dbReference type="InterPro" id="IPR036291">
    <property type="entry name" value="NAD(P)-bd_dom_sf"/>
</dbReference>
<proteinExistence type="predicted"/>
<comment type="caution">
    <text evidence="2">The sequence shown here is derived from an EMBL/GenBank/DDBJ whole genome shotgun (WGS) entry which is preliminary data.</text>
</comment>
<protein>
    <recommendedName>
        <fullName evidence="1">NAD-dependent epimerase/dehydratase domain-containing protein</fullName>
    </recommendedName>
</protein>
<dbReference type="InterPro" id="IPR050177">
    <property type="entry name" value="Lipid_A_modif_metabolic_enz"/>
</dbReference>
<evidence type="ECO:0000313" key="2">
    <source>
        <dbReference type="EMBL" id="GAF49539.1"/>
    </source>
</evidence>
<dbReference type="EMBL" id="BAWF01000093">
    <property type="protein sequence ID" value="GAF49539.1"/>
    <property type="molecule type" value="Genomic_DNA"/>
</dbReference>
<dbReference type="Pfam" id="PF01370">
    <property type="entry name" value="Epimerase"/>
    <property type="match status" value="1"/>
</dbReference>
<evidence type="ECO:0000259" key="1">
    <source>
        <dbReference type="Pfam" id="PF01370"/>
    </source>
</evidence>
<dbReference type="SUPFAM" id="SSF51735">
    <property type="entry name" value="NAD(P)-binding Rossmann-fold domains"/>
    <property type="match status" value="1"/>
</dbReference>
<evidence type="ECO:0000313" key="3">
    <source>
        <dbReference type="Proteomes" id="UP000019491"/>
    </source>
</evidence>
<sequence>MNELQPTALVFGGGGFIGRAVCRKLRDAGIRPVGVEPHVPQGLDFEVREGDVTDMAALTTLFQQVRPTLVIHLAAMLGLDTDSNPVRATEVNVMGTLNVLEAARVSGVRRVVYASSIAVYGDQIDWGDHVLSETDHGRPSFFYGWHKQLNEASAAFYEENYDMRCIGLRISTVYGEGRSTGASAPITKVLEATAGGSVDCPFGPETDSCMIHVEGCAEALVALAVSDKPAHSIYNVGGEFSTMGQVRDLVSELRPEIELRLAPAEVRLPHVSRLSSSRLRSEFGLHPASFTGWVRGLLSSAS</sequence>
<dbReference type="OrthoDB" id="3174087at2"/>
<feature type="domain" description="NAD-dependent epimerase/dehydratase" evidence="1">
    <location>
        <begin position="8"/>
        <end position="237"/>
    </location>
</feature>